<organism evidence="1 2">
    <name type="scientific">Bacillus chungangensis</name>
    <dbReference type="NCBI Taxonomy" id="587633"/>
    <lineage>
        <taxon>Bacteria</taxon>
        <taxon>Bacillati</taxon>
        <taxon>Bacillota</taxon>
        <taxon>Bacilli</taxon>
        <taxon>Bacillales</taxon>
        <taxon>Bacillaceae</taxon>
        <taxon>Bacillus</taxon>
    </lineage>
</organism>
<sequence>MKEDSGNNVICFVHAIYHPPLRWYDESPLIIPYNIISLDENELMCR</sequence>
<accession>A0ABT9WVK0</accession>
<evidence type="ECO:0000313" key="2">
    <source>
        <dbReference type="Proteomes" id="UP001223586"/>
    </source>
</evidence>
<evidence type="ECO:0000313" key="1">
    <source>
        <dbReference type="EMBL" id="MDQ0177237.1"/>
    </source>
</evidence>
<protein>
    <submittedName>
        <fullName evidence="1">Uncharacterized protein</fullName>
    </submittedName>
</protein>
<dbReference type="Proteomes" id="UP001223586">
    <property type="component" value="Unassembled WGS sequence"/>
</dbReference>
<name>A0ABT9WVK0_9BACI</name>
<comment type="caution">
    <text evidence="1">The sequence shown here is derived from an EMBL/GenBank/DDBJ whole genome shotgun (WGS) entry which is preliminary data.</text>
</comment>
<dbReference type="EMBL" id="JAUSTT010000020">
    <property type="protein sequence ID" value="MDQ0177237.1"/>
    <property type="molecule type" value="Genomic_DNA"/>
</dbReference>
<keyword evidence="2" id="KW-1185">Reference proteome</keyword>
<proteinExistence type="predicted"/>
<reference evidence="1 2" key="1">
    <citation type="submission" date="2023-07" db="EMBL/GenBank/DDBJ databases">
        <title>Genomic Encyclopedia of Type Strains, Phase IV (KMG-IV): sequencing the most valuable type-strain genomes for metagenomic binning, comparative biology and taxonomic classification.</title>
        <authorList>
            <person name="Goeker M."/>
        </authorList>
    </citation>
    <scope>NUCLEOTIDE SEQUENCE [LARGE SCALE GENOMIC DNA]</scope>
    <source>
        <strain evidence="1 2">DSM 23837</strain>
    </source>
</reference>
<gene>
    <name evidence="1" type="ORF">J2S08_003116</name>
</gene>